<dbReference type="RefSeq" id="WP_088385493.1">
    <property type="nucleotide sequence ID" value="NZ_NIOF01000005.1"/>
</dbReference>
<evidence type="ECO:0000256" key="1">
    <source>
        <dbReference type="ARBA" id="ARBA00007529"/>
    </source>
</evidence>
<dbReference type="Pfam" id="PF05544">
    <property type="entry name" value="Pro_racemase"/>
    <property type="match status" value="1"/>
</dbReference>
<dbReference type="AlphaFoldDB" id="A0A246JCT6"/>
<dbReference type="OrthoDB" id="181267at2"/>
<dbReference type="PANTHER" id="PTHR33442">
    <property type="entry name" value="TRANS-3-HYDROXY-L-PROLINE DEHYDRATASE"/>
    <property type="match status" value="1"/>
</dbReference>
<accession>A0A246JCT6</accession>
<evidence type="ECO:0000313" key="3">
    <source>
        <dbReference type="Proteomes" id="UP000197468"/>
    </source>
</evidence>
<reference evidence="2 3" key="1">
    <citation type="journal article" date="2008" name="Int. J. Syst. Evol. Microbiol.">
        <title>Description of Roseateles aquatilis sp. nov. and Roseateles terrae sp. nov., in the class Betaproteobacteria, and emended description of the genus Roseateles.</title>
        <authorList>
            <person name="Gomila M."/>
            <person name="Bowien B."/>
            <person name="Falsen E."/>
            <person name="Moore E.R."/>
            <person name="Lalucat J."/>
        </authorList>
    </citation>
    <scope>NUCLEOTIDE SEQUENCE [LARGE SCALE GENOMIC DNA]</scope>
    <source>
        <strain evidence="2 3">CCUG 48205</strain>
    </source>
</reference>
<evidence type="ECO:0000313" key="2">
    <source>
        <dbReference type="EMBL" id="OWQ90472.1"/>
    </source>
</evidence>
<sequence>MNFLPAVTRIIDAHVDGAPTRLIVSGGPELRGSTMESRLADFQARHDHWRRALTGAPRSAPGTLGALLTDPERPGSLAGVLFFDADGIVSRSPSGTVAVVASLAHLGKLRPGPLQLDTPTGAIGAQFELDGTVRLDDEATTGRAHIMFDGTMVTEADDPYCWGGAAPATPATPAADGLSGT</sequence>
<dbReference type="InterPro" id="IPR008794">
    <property type="entry name" value="Pro_racemase_fam"/>
</dbReference>
<evidence type="ECO:0008006" key="4">
    <source>
        <dbReference type="Google" id="ProtNLM"/>
    </source>
</evidence>
<proteinExistence type="inferred from homology"/>
<protein>
    <recommendedName>
        <fullName evidence="4">Proline racemase</fullName>
    </recommendedName>
</protein>
<dbReference type="SUPFAM" id="SSF54506">
    <property type="entry name" value="Diaminopimelate epimerase-like"/>
    <property type="match status" value="1"/>
</dbReference>
<name>A0A246JCT6_9BURK</name>
<dbReference type="Gene3D" id="3.10.310.10">
    <property type="entry name" value="Diaminopimelate Epimerase, Chain A, domain 1"/>
    <property type="match status" value="1"/>
</dbReference>
<organism evidence="2 3">
    <name type="scientific">Roseateles aquatilis</name>
    <dbReference type="NCBI Taxonomy" id="431061"/>
    <lineage>
        <taxon>Bacteria</taxon>
        <taxon>Pseudomonadati</taxon>
        <taxon>Pseudomonadota</taxon>
        <taxon>Betaproteobacteria</taxon>
        <taxon>Burkholderiales</taxon>
        <taxon>Sphaerotilaceae</taxon>
        <taxon>Roseateles</taxon>
    </lineage>
</organism>
<comment type="similarity">
    <text evidence="1">Belongs to the proline racemase family.</text>
</comment>
<dbReference type="EMBL" id="NIOF01000005">
    <property type="protein sequence ID" value="OWQ90472.1"/>
    <property type="molecule type" value="Genomic_DNA"/>
</dbReference>
<comment type="caution">
    <text evidence="2">The sequence shown here is derived from an EMBL/GenBank/DDBJ whole genome shotgun (WGS) entry which is preliminary data.</text>
</comment>
<dbReference type="Proteomes" id="UP000197468">
    <property type="component" value="Unassembled WGS sequence"/>
</dbReference>
<dbReference type="PANTHER" id="PTHR33442:SF1">
    <property type="entry name" value="TRANS-3-HYDROXY-L-PROLINE DEHYDRATASE"/>
    <property type="match status" value="1"/>
</dbReference>
<keyword evidence="3" id="KW-1185">Reference proteome</keyword>
<gene>
    <name evidence="2" type="ORF">CDN99_14085</name>
</gene>